<dbReference type="SUPFAM" id="SSF55797">
    <property type="entry name" value="PR-1-like"/>
    <property type="match status" value="1"/>
</dbReference>
<evidence type="ECO:0000259" key="1">
    <source>
        <dbReference type="Pfam" id="PF00188"/>
    </source>
</evidence>
<dbReference type="PANTHER" id="PTHR31157:SF1">
    <property type="entry name" value="SCP DOMAIN-CONTAINING PROTEIN"/>
    <property type="match status" value="1"/>
</dbReference>
<evidence type="ECO:0000313" key="3">
    <source>
        <dbReference type="Proteomes" id="UP000193920"/>
    </source>
</evidence>
<dbReference type="OrthoDB" id="2139349at2759"/>
<dbReference type="AlphaFoldDB" id="A0A1Y2ENP8"/>
<sequence>MDFKKFVYLCLFIVYSYALTLKEFNYKMICLVNKERAKKNVPYLAYSSQLANAALKHSKYQASKKKMTHDESGSYSTPMKRIKKAGFNPKACAENVAYNQKTIEKVMESWMNSSGHKKNILNKSYTHFGAGMKDRYWTQNFATSKNGRPKNIKKCP</sequence>
<accession>A0A1Y2ENP8</accession>
<reference evidence="2 3" key="1">
    <citation type="submission" date="2016-08" db="EMBL/GenBank/DDBJ databases">
        <title>A Parts List for Fungal Cellulosomes Revealed by Comparative Genomics.</title>
        <authorList>
            <consortium name="DOE Joint Genome Institute"/>
            <person name="Haitjema C.H."/>
            <person name="Gilmore S.P."/>
            <person name="Henske J.K."/>
            <person name="Solomon K.V."/>
            <person name="De Groot R."/>
            <person name="Kuo A."/>
            <person name="Mondo S.J."/>
            <person name="Salamov A.A."/>
            <person name="Labutti K."/>
            <person name="Zhao Z."/>
            <person name="Chiniquy J."/>
            <person name="Barry K."/>
            <person name="Brewer H.M."/>
            <person name="Purvine S.O."/>
            <person name="Wright A.T."/>
            <person name="Boxma B."/>
            <person name="Van Alen T."/>
            <person name="Hackstein J.H."/>
            <person name="Baker S.E."/>
            <person name="Grigoriev I.V."/>
            <person name="O'Malley M.A."/>
        </authorList>
    </citation>
    <scope>NUCLEOTIDE SEQUENCE [LARGE SCALE GENOMIC DNA]</scope>
    <source>
        <strain evidence="2 3">G1</strain>
    </source>
</reference>
<dbReference type="EMBL" id="MCOG01000035">
    <property type="protein sequence ID" value="ORY73178.1"/>
    <property type="molecule type" value="Genomic_DNA"/>
</dbReference>
<gene>
    <name evidence="2" type="ORF">LY90DRAFT_503302</name>
</gene>
<keyword evidence="3" id="KW-1185">Reference proteome</keyword>
<dbReference type="Pfam" id="PF00188">
    <property type="entry name" value="CAP"/>
    <property type="match status" value="1"/>
</dbReference>
<dbReference type="InterPro" id="IPR035940">
    <property type="entry name" value="CAP_sf"/>
</dbReference>
<organism evidence="2 3">
    <name type="scientific">Neocallimastix californiae</name>
    <dbReference type="NCBI Taxonomy" id="1754190"/>
    <lineage>
        <taxon>Eukaryota</taxon>
        <taxon>Fungi</taxon>
        <taxon>Fungi incertae sedis</taxon>
        <taxon>Chytridiomycota</taxon>
        <taxon>Chytridiomycota incertae sedis</taxon>
        <taxon>Neocallimastigomycetes</taxon>
        <taxon>Neocallimastigales</taxon>
        <taxon>Neocallimastigaceae</taxon>
        <taxon>Neocallimastix</taxon>
    </lineage>
</organism>
<protein>
    <submittedName>
        <fullName evidence="2">PR-1-like protein</fullName>
    </submittedName>
</protein>
<dbReference type="InterPro" id="IPR014044">
    <property type="entry name" value="CAP_dom"/>
</dbReference>
<name>A0A1Y2ENP8_9FUNG</name>
<proteinExistence type="predicted"/>
<dbReference type="Proteomes" id="UP000193920">
    <property type="component" value="Unassembled WGS sequence"/>
</dbReference>
<dbReference type="CDD" id="cd05379">
    <property type="entry name" value="CAP_bacterial"/>
    <property type="match status" value="1"/>
</dbReference>
<evidence type="ECO:0000313" key="2">
    <source>
        <dbReference type="EMBL" id="ORY73178.1"/>
    </source>
</evidence>
<dbReference type="Gene3D" id="3.40.33.10">
    <property type="entry name" value="CAP"/>
    <property type="match status" value="1"/>
</dbReference>
<comment type="caution">
    <text evidence="2">The sequence shown here is derived from an EMBL/GenBank/DDBJ whole genome shotgun (WGS) entry which is preliminary data.</text>
</comment>
<feature type="domain" description="SCP" evidence="1">
    <location>
        <begin position="31"/>
        <end position="135"/>
    </location>
</feature>
<dbReference type="PANTHER" id="PTHR31157">
    <property type="entry name" value="SCP DOMAIN-CONTAINING PROTEIN"/>
    <property type="match status" value="1"/>
</dbReference>
<dbReference type="STRING" id="1754190.A0A1Y2ENP8"/>